<dbReference type="InterPro" id="IPR004057">
    <property type="entry name" value="Epsilon_tubulin"/>
</dbReference>
<dbReference type="PRINTS" id="PR01519">
    <property type="entry name" value="EPSLNTUBULIN"/>
</dbReference>
<sequence>MSEILFIQVGQCGNQIGWKFWERALKEHQNYHKNAPYDLSYRSFFEIGEKGSFDDLNTVRARAVLIDSETNVTNQLQKSKIGNIFKGCAFSVDAGGAANNWAIGYHECGPNQSEPIFERIRKIIERSNKVESFFMLNSLGGGTGSGFGSYLLEHLVDLYPKIWKLSSVVTPTGDDSHVVTSPYNCALAASHLCQYSDCVFPIENTSLQNFVHGVEKGTSGAFDQMNGVVANFLMDLTAGSRFHGKMNVDLLEIKTNLIPFPNHKFLVSGMSPIIATNSPRNINGFFQESMSAKATLCDIDPLKGTVLSSALLIRGNIGLSTVRSNIDKLAKQINFLPWNKDGWKIGICNNPPLYSDISINCLTNTSSICKIFDVMIERFDRLFKSKAYLQHYTQHMSLEEMKAVKETILFMKDEYKEMETPIQVPNRPKIIV</sequence>
<feature type="domain" description="Tubulin/FtsZ GTPase" evidence="6">
    <location>
        <begin position="41"/>
        <end position="244"/>
    </location>
</feature>
<organism evidence="7">
    <name type="scientific">Trichonympha agilis</name>
    <dbReference type="NCBI Taxonomy" id="63628"/>
    <lineage>
        <taxon>Eukaryota</taxon>
        <taxon>Metamonada</taxon>
        <taxon>Parabasalia</taxon>
        <taxon>Trichonymphida</taxon>
        <taxon>Trichonymphidae</taxon>
        <taxon>Trichonympha</taxon>
    </lineage>
</organism>
<dbReference type="Pfam" id="PF00091">
    <property type="entry name" value="Tubulin"/>
    <property type="match status" value="1"/>
</dbReference>
<dbReference type="GO" id="GO:0005525">
    <property type="term" value="F:GTP binding"/>
    <property type="evidence" value="ECO:0007669"/>
    <property type="project" value="UniProtKB-UniRule"/>
</dbReference>
<dbReference type="SUPFAM" id="SSF55307">
    <property type="entry name" value="Tubulin C-terminal domain-like"/>
    <property type="match status" value="1"/>
</dbReference>
<evidence type="ECO:0000256" key="4">
    <source>
        <dbReference type="ARBA" id="ARBA00023134"/>
    </source>
</evidence>
<dbReference type="InterPro" id="IPR003008">
    <property type="entry name" value="Tubulin_FtsZ_GTPase"/>
</dbReference>
<proteinExistence type="inferred from homology"/>
<evidence type="ECO:0000256" key="5">
    <source>
        <dbReference type="RuleBase" id="RU000352"/>
    </source>
</evidence>
<evidence type="ECO:0000256" key="2">
    <source>
        <dbReference type="ARBA" id="ARBA00022701"/>
    </source>
</evidence>
<dbReference type="InterPro" id="IPR017975">
    <property type="entry name" value="Tubulin_CS"/>
</dbReference>
<dbReference type="GO" id="GO:0005874">
    <property type="term" value="C:microtubule"/>
    <property type="evidence" value="ECO:0007669"/>
    <property type="project" value="UniProtKB-KW"/>
</dbReference>
<dbReference type="InterPro" id="IPR036525">
    <property type="entry name" value="Tubulin/FtsZ_GTPase_sf"/>
</dbReference>
<accession>R4WPF3</accession>
<dbReference type="PRINTS" id="PR01161">
    <property type="entry name" value="TUBULIN"/>
</dbReference>
<gene>
    <name evidence="7" type="primary">etub</name>
</gene>
<evidence type="ECO:0000259" key="6">
    <source>
        <dbReference type="SMART" id="SM00864"/>
    </source>
</evidence>
<dbReference type="InterPro" id="IPR008280">
    <property type="entry name" value="Tub_FtsZ_C"/>
</dbReference>
<keyword evidence="4 5" id="KW-0342">GTP-binding</keyword>
<protein>
    <submittedName>
        <fullName evidence="7">Epsilon-tubulin</fullName>
    </submittedName>
</protein>
<evidence type="ECO:0000256" key="3">
    <source>
        <dbReference type="ARBA" id="ARBA00022741"/>
    </source>
</evidence>
<dbReference type="InterPro" id="IPR018316">
    <property type="entry name" value="Tubulin/FtsZ_2-layer-sand-dom"/>
</dbReference>
<dbReference type="PANTHER" id="PTHR11588">
    <property type="entry name" value="TUBULIN"/>
    <property type="match status" value="1"/>
</dbReference>
<dbReference type="Gene3D" id="3.40.50.1440">
    <property type="entry name" value="Tubulin/FtsZ, GTPase domain"/>
    <property type="match status" value="1"/>
</dbReference>
<evidence type="ECO:0000313" key="7">
    <source>
        <dbReference type="EMBL" id="BAN19872.1"/>
    </source>
</evidence>
<dbReference type="Gene3D" id="1.10.287.600">
    <property type="entry name" value="Helix hairpin bin"/>
    <property type="match status" value="1"/>
</dbReference>
<keyword evidence="2 5" id="KW-0493">Microtubule</keyword>
<dbReference type="PROSITE" id="PS00227">
    <property type="entry name" value="TUBULIN"/>
    <property type="match status" value="1"/>
</dbReference>
<dbReference type="GO" id="GO:0007017">
    <property type="term" value="P:microtubule-based process"/>
    <property type="evidence" value="ECO:0007669"/>
    <property type="project" value="InterPro"/>
</dbReference>
<evidence type="ECO:0000256" key="1">
    <source>
        <dbReference type="ARBA" id="ARBA00009636"/>
    </source>
</evidence>
<reference evidence="7" key="1">
    <citation type="submission" date="2013-05" db="EMBL/GenBank/DDBJ databases">
        <title>Omics analysis of termite gut protists.</title>
        <authorList>
            <person name="Hongoh Y."/>
            <person name="Yamada A."/>
            <person name="Kihara K."/>
            <person name="Nishida Y."/>
            <person name="Moriya S."/>
        </authorList>
    </citation>
    <scope>NUCLEOTIDE SEQUENCE</scope>
    <source>
        <strain evidence="7">RsTaN3</strain>
    </source>
</reference>
<dbReference type="AlphaFoldDB" id="R4WPF3"/>
<keyword evidence="3 5" id="KW-0547">Nucleotide-binding</keyword>
<dbReference type="EMBL" id="AB819961">
    <property type="protein sequence ID" value="BAN19872.1"/>
    <property type="molecule type" value="Genomic_DNA"/>
</dbReference>
<comment type="similarity">
    <text evidence="1 5">Belongs to the tubulin family.</text>
</comment>
<dbReference type="SMART" id="SM00864">
    <property type="entry name" value="Tubulin"/>
    <property type="match status" value="1"/>
</dbReference>
<dbReference type="Pfam" id="PF03953">
    <property type="entry name" value="Tubulin_C"/>
    <property type="match status" value="1"/>
</dbReference>
<dbReference type="InterPro" id="IPR023123">
    <property type="entry name" value="Tubulin_C"/>
</dbReference>
<dbReference type="InterPro" id="IPR000217">
    <property type="entry name" value="Tubulin"/>
</dbReference>
<name>R4WPF3_9EUKA</name>
<dbReference type="SUPFAM" id="SSF52490">
    <property type="entry name" value="Tubulin nucleotide-binding domain-like"/>
    <property type="match status" value="1"/>
</dbReference>
<dbReference type="CDD" id="cd02190">
    <property type="entry name" value="epsilon_tubulin"/>
    <property type="match status" value="1"/>
</dbReference>